<evidence type="ECO:0000313" key="5">
    <source>
        <dbReference type="Proteomes" id="UP000250043"/>
    </source>
</evidence>
<evidence type="ECO:0000259" key="3">
    <source>
        <dbReference type="Pfam" id="PF13359"/>
    </source>
</evidence>
<comment type="cofactor">
    <cofactor evidence="1">
        <name>a divalent metal cation</name>
        <dbReference type="ChEBI" id="CHEBI:60240"/>
    </cofactor>
</comment>
<sequence length="180" mass="19866">MEVWVQLAVFLYRLGHYGNAALVSSIVDWAGIADGSVINFSNHVAWALLGLHDKYVTWPTAAQIESARSMAVTRSGCEAWSGGYLAVDGMAIKLYQKPVLFGESWFNKSSDYAIALQIVILLDSLEIIDYAVGHMGSTHDALAFKDTRIYNQHQALLPRGHYLLADPVYAVTGWCIAPFK</sequence>
<keyword evidence="5" id="KW-1185">Reference proteome</keyword>
<proteinExistence type="predicted"/>
<name>A0A8E2B276_9APHY</name>
<protein>
    <recommendedName>
        <fullName evidence="3">DDE Tnp4 domain-containing protein</fullName>
    </recommendedName>
</protein>
<dbReference type="GO" id="GO:0046872">
    <property type="term" value="F:metal ion binding"/>
    <property type="evidence" value="ECO:0007669"/>
    <property type="project" value="UniProtKB-KW"/>
</dbReference>
<dbReference type="Pfam" id="PF13359">
    <property type="entry name" value="DDE_Tnp_4"/>
    <property type="match status" value="1"/>
</dbReference>
<evidence type="ECO:0000313" key="4">
    <source>
        <dbReference type="EMBL" id="OCH89895.1"/>
    </source>
</evidence>
<reference evidence="4 5" key="1">
    <citation type="submission" date="2016-07" db="EMBL/GenBank/DDBJ databases">
        <title>Draft genome of the white-rot fungus Obba rivulosa 3A-2.</title>
        <authorList>
            <consortium name="DOE Joint Genome Institute"/>
            <person name="Miettinen O."/>
            <person name="Riley R."/>
            <person name="Acob R."/>
            <person name="Barry K."/>
            <person name="Cullen D."/>
            <person name="De Vries R."/>
            <person name="Hainaut M."/>
            <person name="Hatakka A."/>
            <person name="Henrissat B."/>
            <person name="Hilden K."/>
            <person name="Kuo R."/>
            <person name="Labutti K."/>
            <person name="Lipzen A."/>
            <person name="Makela M.R."/>
            <person name="Sandor L."/>
            <person name="Spatafora J.W."/>
            <person name="Grigoriev I.V."/>
            <person name="Hibbett D.S."/>
        </authorList>
    </citation>
    <scope>NUCLEOTIDE SEQUENCE [LARGE SCALE GENOMIC DNA]</scope>
    <source>
        <strain evidence="4 5">3A-2</strain>
    </source>
</reference>
<accession>A0A8E2B276</accession>
<dbReference type="AlphaFoldDB" id="A0A8E2B276"/>
<gene>
    <name evidence="4" type="ORF">OBBRIDRAFT_879603</name>
</gene>
<organism evidence="4 5">
    <name type="scientific">Obba rivulosa</name>
    <dbReference type="NCBI Taxonomy" id="1052685"/>
    <lineage>
        <taxon>Eukaryota</taxon>
        <taxon>Fungi</taxon>
        <taxon>Dikarya</taxon>
        <taxon>Basidiomycota</taxon>
        <taxon>Agaricomycotina</taxon>
        <taxon>Agaricomycetes</taxon>
        <taxon>Polyporales</taxon>
        <taxon>Gelatoporiaceae</taxon>
        <taxon>Obba</taxon>
    </lineage>
</organism>
<evidence type="ECO:0000256" key="1">
    <source>
        <dbReference type="ARBA" id="ARBA00001968"/>
    </source>
</evidence>
<feature type="domain" description="DDE Tnp4" evidence="3">
    <location>
        <begin position="87"/>
        <end position="180"/>
    </location>
</feature>
<dbReference type="InterPro" id="IPR027806">
    <property type="entry name" value="HARBI1_dom"/>
</dbReference>
<dbReference type="Proteomes" id="UP000250043">
    <property type="component" value="Unassembled WGS sequence"/>
</dbReference>
<dbReference type="OrthoDB" id="3246760at2759"/>
<dbReference type="EMBL" id="KV722416">
    <property type="protein sequence ID" value="OCH89895.1"/>
    <property type="molecule type" value="Genomic_DNA"/>
</dbReference>
<evidence type="ECO:0000256" key="2">
    <source>
        <dbReference type="ARBA" id="ARBA00022723"/>
    </source>
</evidence>
<keyword evidence="2" id="KW-0479">Metal-binding</keyword>